<dbReference type="EMBL" id="CAJHJT010000012">
    <property type="protein sequence ID" value="CAD7000566.1"/>
    <property type="molecule type" value="Genomic_DNA"/>
</dbReference>
<comment type="caution">
    <text evidence="1">The sequence shown here is derived from an EMBL/GenBank/DDBJ whole genome shotgun (WGS) entry which is preliminary data.</text>
</comment>
<dbReference type="AlphaFoldDB" id="A0A811US00"/>
<accession>A0A811US00</accession>
<proteinExistence type="predicted"/>
<sequence>MHIKVEEKLVTSREFQPIRHRMTTTIQPADISKLYDKETPKKGKKEKQIEVKEHFELNQIEWEESTVYTMREMRHIKAPTTTSRVKNNGSYNKSNQYSRIYKQTTLVLMDKVRT</sequence>
<organism evidence="1 2">
    <name type="scientific">Ceratitis capitata</name>
    <name type="common">Mediterranean fruit fly</name>
    <name type="synonym">Tephritis capitata</name>
    <dbReference type="NCBI Taxonomy" id="7213"/>
    <lineage>
        <taxon>Eukaryota</taxon>
        <taxon>Metazoa</taxon>
        <taxon>Ecdysozoa</taxon>
        <taxon>Arthropoda</taxon>
        <taxon>Hexapoda</taxon>
        <taxon>Insecta</taxon>
        <taxon>Pterygota</taxon>
        <taxon>Neoptera</taxon>
        <taxon>Endopterygota</taxon>
        <taxon>Diptera</taxon>
        <taxon>Brachycera</taxon>
        <taxon>Muscomorpha</taxon>
        <taxon>Tephritoidea</taxon>
        <taxon>Tephritidae</taxon>
        <taxon>Ceratitis</taxon>
        <taxon>Ceratitis</taxon>
    </lineage>
</organism>
<reference evidence="1" key="1">
    <citation type="submission" date="2020-11" db="EMBL/GenBank/DDBJ databases">
        <authorList>
            <person name="Whitehead M."/>
        </authorList>
    </citation>
    <scope>NUCLEOTIDE SEQUENCE</scope>
    <source>
        <strain evidence="1">EGII</strain>
    </source>
</reference>
<evidence type="ECO:0000313" key="2">
    <source>
        <dbReference type="Proteomes" id="UP000606786"/>
    </source>
</evidence>
<keyword evidence="2" id="KW-1185">Reference proteome</keyword>
<name>A0A811US00_CERCA</name>
<dbReference type="Proteomes" id="UP000606786">
    <property type="component" value="Unassembled WGS sequence"/>
</dbReference>
<gene>
    <name evidence="1" type="ORF">CCAP1982_LOCUS9042</name>
</gene>
<protein>
    <submittedName>
        <fullName evidence="1">(Mediterranean fruit fly) hypothetical protein</fullName>
    </submittedName>
</protein>
<evidence type="ECO:0000313" key="1">
    <source>
        <dbReference type="EMBL" id="CAD7000566.1"/>
    </source>
</evidence>